<organism evidence="4 5">
    <name type="scientific">Jeotgalibacillus alimentarius</name>
    <dbReference type="NCBI Taxonomy" id="135826"/>
    <lineage>
        <taxon>Bacteria</taxon>
        <taxon>Bacillati</taxon>
        <taxon>Bacillota</taxon>
        <taxon>Bacilli</taxon>
        <taxon>Bacillales</taxon>
        <taxon>Caryophanaceae</taxon>
        <taxon>Jeotgalibacillus</taxon>
    </lineage>
</organism>
<evidence type="ECO:0000313" key="5">
    <source>
        <dbReference type="Proteomes" id="UP000031950"/>
    </source>
</evidence>
<dbReference type="PROSITE" id="PS51167">
    <property type="entry name" value="CHORISMATE_MUT_1"/>
    <property type="match status" value="1"/>
</dbReference>
<dbReference type="STRING" id="135826.KP77_21400"/>
<dbReference type="OrthoDB" id="9802232at2"/>
<keyword evidence="5" id="KW-1185">Reference proteome</keyword>
<dbReference type="GO" id="GO:0046417">
    <property type="term" value="P:chorismate metabolic process"/>
    <property type="evidence" value="ECO:0007669"/>
    <property type="project" value="TreeGrafter"/>
</dbReference>
<gene>
    <name evidence="4" type="ORF">KP77_21400</name>
</gene>
<comment type="caution">
    <text evidence="4">The sequence shown here is derived from an EMBL/GenBank/DDBJ whole genome shotgun (WGS) entry which is preliminary data.</text>
</comment>
<dbReference type="Gene3D" id="3.30.1330.40">
    <property type="entry name" value="RutC-like"/>
    <property type="match status" value="1"/>
</dbReference>
<reference evidence="4 5" key="1">
    <citation type="submission" date="2015-01" db="EMBL/GenBank/DDBJ databases">
        <title>Genome sequence of Jeotgalibacillus alimentarius.</title>
        <authorList>
            <person name="Goh K.M."/>
            <person name="Chan K.-G."/>
            <person name="Yaakop A.S."/>
            <person name="Ee R."/>
            <person name="Gan H.M."/>
            <person name="Chan C.S."/>
        </authorList>
    </citation>
    <scope>NUCLEOTIDE SEQUENCE [LARGE SCALE GENOMIC DNA]</scope>
    <source>
        <strain evidence="4 5">YKJ-13</strain>
    </source>
</reference>
<dbReference type="CDD" id="cd02185">
    <property type="entry name" value="AroH"/>
    <property type="match status" value="1"/>
</dbReference>
<evidence type="ECO:0000313" key="4">
    <source>
        <dbReference type="EMBL" id="KIL48929.1"/>
    </source>
</evidence>
<protein>
    <recommendedName>
        <fullName evidence="1 3">chorismate mutase</fullName>
        <ecNumber evidence="1 3">5.4.99.5</ecNumber>
    </recommendedName>
</protein>
<dbReference type="NCBIfam" id="TIGR01796">
    <property type="entry name" value="CM_mono_aroH"/>
    <property type="match status" value="1"/>
</dbReference>
<keyword evidence="2 3" id="KW-0028">Amino-acid biosynthesis</keyword>
<feature type="binding site" evidence="2">
    <location>
        <position position="6"/>
    </location>
    <ligand>
        <name>prephenate</name>
        <dbReference type="ChEBI" id="CHEBI:29934"/>
    </ligand>
</feature>
<dbReference type="GO" id="GO:0008652">
    <property type="term" value="P:amino acid biosynthetic process"/>
    <property type="evidence" value="ECO:0007669"/>
    <property type="project" value="UniProtKB-UniRule"/>
</dbReference>
<dbReference type="EMBL" id="JXRQ01000018">
    <property type="protein sequence ID" value="KIL48929.1"/>
    <property type="molecule type" value="Genomic_DNA"/>
</dbReference>
<dbReference type="PANTHER" id="PTHR21164:SF0">
    <property type="entry name" value="CHORISMATE MUTASE AROH"/>
    <property type="match status" value="1"/>
</dbReference>
<feature type="binding site" evidence="2">
    <location>
        <position position="107"/>
    </location>
    <ligand>
        <name>prephenate</name>
        <dbReference type="ChEBI" id="CHEBI:29934"/>
    </ligand>
</feature>
<dbReference type="PIRSF" id="PIRSF005965">
    <property type="entry name" value="Chor_mut_AroH"/>
    <property type="match status" value="1"/>
</dbReference>
<evidence type="ECO:0000256" key="1">
    <source>
        <dbReference type="NCBIfam" id="TIGR01796"/>
    </source>
</evidence>
<name>A0A0C2S4H7_9BACL</name>
<dbReference type="GO" id="GO:0009073">
    <property type="term" value="P:aromatic amino acid family biosynthetic process"/>
    <property type="evidence" value="ECO:0007669"/>
    <property type="project" value="UniProtKB-UniRule"/>
</dbReference>
<proteinExistence type="predicted"/>
<dbReference type="GO" id="GO:0004106">
    <property type="term" value="F:chorismate mutase activity"/>
    <property type="evidence" value="ECO:0007669"/>
    <property type="project" value="UniProtKB-UniRule"/>
</dbReference>
<keyword evidence="3" id="KW-0413">Isomerase</keyword>
<dbReference type="InterPro" id="IPR035959">
    <property type="entry name" value="RutC-like_sf"/>
</dbReference>
<dbReference type="SUPFAM" id="SSF55298">
    <property type="entry name" value="YjgF-like"/>
    <property type="match status" value="1"/>
</dbReference>
<dbReference type="InterPro" id="IPR008243">
    <property type="entry name" value="Chorismate_mutase_AroH"/>
</dbReference>
<dbReference type="AlphaFoldDB" id="A0A0C2S4H7"/>
<accession>A0A0C2S4H7</accession>
<dbReference type="Proteomes" id="UP000031950">
    <property type="component" value="Unassembled WGS sequence"/>
</dbReference>
<evidence type="ECO:0000256" key="2">
    <source>
        <dbReference type="PIRSR" id="PIRSR005965-1"/>
    </source>
</evidence>
<feature type="binding site" evidence="2">
    <location>
        <position position="89"/>
    </location>
    <ligand>
        <name>prephenate</name>
        <dbReference type="ChEBI" id="CHEBI:29934"/>
    </ligand>
</feature>
<comment type="catalytic activity">
    <reaction evidence="3">
        <text>chorismate = prephenate</text>
        <dbReference type="Rhea" id="RHEA:13897"/>
        <dbReference type="ChEBI" id="CHEBI:29748"/>
        <dbReference type="ChEBI" id="CHEBI:29934"/>
        <dbReference type="EC" id="5.4.99.5"/>
    </reaction>
</comment>
<dbReference type="PANTHER" id="PTHR21164">
    <property type="entry name" value="CHORISMATE MUTASE"/>
    <property type="match status" value="1"/>
</dbReference>
<dbReference type="PATRIC" id="fig|135826.4.peg.2134"/>
<dbReference type="EC" id="5.4.99.5" evidence="1 3"/>
<sequence>MIRGIRGATTVESDKEELVIEATLSLLEEMIEKNNIDADDTASVFISTTDDIRSVFPAKALRKIDGWQYVPVMCMQEIPVKDALPGCVRVMVHVNTAKKQKDIYHIYHHEAVKLRPDLAMTGKENQ</sequence>
<dbReference type="Pfam" id="PF07736">
    <property type="entry name" value="CM_1"/>
    <property type="match status" value="1"/>
</dbReference>
<keyword evidence="2 3" id="KW-0057">Aromatic amino acid biosynthesis</keyword>
<dbReference type="UniPathway" id="UPA00120">
    <property type="reaction ID" value="UER00203"/>
</dbReference>
<evidence type="ECO:0000256" key="3">
    <source>
        <dbReference type="PROSITE-ProRule" id="PRU00514"/>
    </source>
</evidence>
<dbReference type="RefSeq" id="WP_041122703.1">
    <property type="nucleotide sequence ID" value="NZ_JXRQ01000018.1"/>
</dbReference>